<keyword evidence="1" id="KW-0472">Membrane</keyword>
<reference evidence="2 3" key="1">
    <citation type="submission" date="2024-11" db="EMBL/GenBank/DDBJ databases">
        <authorList>
            <person name="Heng Y.C."/>
            <person name="Lim A.C.H."/>
            <person name="Lee J.K.Y."/>
            <person name="Kittelmann S."/>
        </authorList>
    </citation>
    <scope>NUCLEOTIDE SEQUENCE [LARGE SCALE GENOMIC DNA]</scope>
    <source>
        <strain evidence="2 3">WILCCON 0269</strain>
    </source>
</reference>
<sequence length="125" mass="13521">MSSKLLFVLGSIISIGWGIAHIIPTKQVVNGFGDISKENKLIITMEWIAEGITLCFVGTLVLVLTIMGLSSDQVGIIVIRLSSLMLVSMAILSLFTGAKTSVLPIKICPIMKIFVALLWLITSIF</sequence>
<evidence type="ECO:0000256" key="1">
    <source>
        <dbReference type="SAM" id="Phobius"/>
    </source>
</evidence>
<dbReference type="EMBL" id="JBJHZX010000011">
    <property type="protein sequence ID" value="MFL0195745.1"/>
    <property type="molecule type" value="Genomic_DNA"/>
</dbReference>
<evidence type="ECO:0000313" key="3">
    <source>
        <dbReference type="Proteomes" id="UP001623660"/>
    </source>
</evidence>
<dbReference type="Proteomes" id="UP001623660">
    <property type="component" value="Unassembled WGS sequence"/>
</dbReference>
<accession>A0ABW8SIC0</accession>
<comment type="caution">
    <text evidence="2">The sequence shown here is derived from an EMBL/GenBank/DDBJ whole genome shotgun (WGS) entry which is preliminary data.</text>
</comment>
<feature type="transmembrane region" description="Helical" evidence="1">
    <location>
        <begin position="101"/>
        <end position="121"/>
    </location>
</feature>
<name>A0ABW8SIC0_9CLOT</name>
<keyword evidence="3" id="KW-1185">Reference proteome</keyword>
<feature type="transmembrane region" description="Helical" evidence="1">
    <location>
        <begin position="74"/>
        <end position="95"/>
    </location>
</feature>
<evidence type="ECO:0000313" key="2">
    <source>
        <dbReference type="EMBL" id="MFL0195745.1"/>
    </source>
</evidence>
<protein>
    <submittedName>
        <fullName evidence="2">Uncharacterized protein</fullName>
    </submittedName>
</protein>
<gene>
    <name evidence="2" type="ORF">ACJDU8_09250</name>
</gene>
<keyword evidence="1" id="KW-0812">Transmembrane</keyword>
<proteinExistence type="predicted"/>
<dbReference type="RefSeq" id="WP_406791859.1">
    <property type="nucleotide sequence ID" value="NZ_JBJHZX010000011.1"/>
</dbReference>
<organism evidence="2 3">
    <name type="scientific">Candidatus Clostridium eludens</name>
    <dbReference type="NCBI Taxonomy" id="3381663"/>
    <lineage>
        <taxon>Bacteria</taxon>
        <taxon>Bacillati</taxon>
        <taxon>Bacillota</taxon>
        <taxon>Clostridia</taxon>
        <taxon>Eubacteriales</taxon>
        <taxon>Clostridiaceae</taxon>
        <taxon>Clostridium</taxon>
    </lineage>
</organism>
<feature type="transmembrane region" description="Helical" evidence="1">
    <location>
        <begin position="47"/>
        <end position="67"/>
    </location>
</feature>
<keyword evidence="1" id="KW-1133">Transmembrane helix</keyword>